<dbReference type="GO" id="GO:0005886">
    <property type="term" value="C:plasma membrane"/>
    <property type="evidence" value="ECO:0007669"/>
    <property type="project" value="UniProtKB-SubCell"/>
</dbReference>
<dbReference type="InterPro" id="IPR000515">
    <property type="entry name" value="MetI-like"/>
</dbReference>
<accession>A0A410WU75</accession>
<keyword evidence="5 7" id="KW-1133">Transmembrane helix</keyword>
<keyword evidence="13" id="KW-1185">Reference proteome</keyword>
<dbReference type="RefSeq" id="WP_042230934.1">
    <property type="nucleotide sequence ID" value="NZ_CP026520.1"/>
</dbReference>
<feature type="domain" description="ABC transmembrane type-1" evidence="9">
    <location>
        <begin position="99"/>
        <end position="289"/>
    </location>
</feature>
<organism evidence="11 12">
    <name type="scientific">Paenibacillus chitinolyticus</name>
    <dbReference type="NCBI Taxonomy" id="79263"/>
    <lineage>
        <taxon>Bacteria</taxon>
        <taxon>Bacillati</taxon>
        <taxon>Bacillota</taxon>
        <taxon>Bacilli</taxon>
        <taxon>Bacillales</taxon>
        <taxon>Paenibacillaceae</taxon>
        <taxon>Paenibacillus</taxon>
    </lineage>
</organism>
<dbReference type="PANTHER" id="PTHR43744">
    <property type="entry name" value="ABC TRANSPORTER PERMEASE PROTEIN MG189-RELATED-RELATED"/>
    <property type="match status" value="1"/>
</dbReference>
<dbReference type="EMBL" id="JAMDMJ010000004">
    <property type="protein sequence ID" value="MCY9595062.1"/>
    <property type="molecule type" value="Genomic_DNA"/>
</dbReference>
<feature type="transmembrane region" description="Helical" evidence="7">
    <location>
        <begin position="38"/>
        <end position="60"/>
    </location>
</feature>
<comment type="similarity">
    <text evidence="7">Belongs to the binding-protein-dependent transport system permease family.</text>
</comment>
<keyword evidence="4 7" id="KW-0812">Transmembrane</keyword>
<feature type="compositionally biased region" description="Polar residues" evidence="8">
    <location>
        <begin position="1"/>
        <end position="11"/>
    </location>
</feature>
<feature type="transmembrane region" description="Helical" evidence="7">
    <location>
        <begin position="223"/>
        <end position="245"/>
    </location>
</feature>
<protein>
    <submittedName>
        <fullName evidence="11">Carbohydrate ABC transporter permease</fullName>
    </submittedName>
</protein>
<evidence type="ECO:0000259" key="9">
    <source>
        <dbReference type="PROSITE" id="PS50928"/>
    </source>
</evidence>
<dbReference type="Proteomes" id="UP001527202">
    <property type="component" value="Unassembled WGS sequence"/>
</dbReference>
<evidence type="ECO:0000256" key="7">
    <source>
        <dbReference type="RuleBase" id="RU363032"/>
    </source>
</evidence>
<feature type="transmembrane region" description="Helical" evidence="7">
    <location>
        <begin position="134"/>
        <end position="158"/>
    </location>
</feature>
<dbReference type="GO" id="GO:0055085">
    <property type="term" value="P:transmembrane transport"/>
    <property type="evidence" value="ECO:0007669"/>
    <property type="project" value="InterPro"/>
</dbReference>
<dbReference type="Pfam" id="PF00528">
    <property type="entry name" value="BPD_transp_1"/>
    <property type="match status" value="1"/>
</dbReference>
<name>A0A410WU75_9BACL</name>
<dbReference type="CDD" id="cd06261">
    <property type="entry name" value="TM_PBP2"/>
    <property type="match status" value="1"/>
</dbReference>
<feature type="transmembrane region" description="Helical" evidence="7">
    <location>
        <begin position="164"/>
        <end position="184"/>
    </location>
</feature>
<dbReference type="EMBL" id="CP026520">
    <property type="protein sequence ID" value="QAV17928.1"/>
    <property type="molecule type" value="Genomic_DNA"/>
</dbReference>
<dbReference type="PROSITE" id="PS50928">
    <property type="entry name" value="ABC_TM1"/>
    <property type="match status" value="1"/>
</dbReference>
<evidence type="ECO:0000313" key="12">
    <source>
        <dbReference type="Proteomes" id="UP000288943"/>
    </source>
</evidence>
<evidence type="ECO:0000256" key="5">
    <source>
        <dbReference type="ARBA" id="ARBA00022989"/>
    </source>
</evidence>
<evidence type="ECO:0000256" key="3">
    <source>
        <dbReference type="ARBA" id="ARBA00022475"/>
    </source>
</evidence>
<dbReference type="InterPro" id="IPR035906">
    <property type="entry name" value="MetI-like_sf"/>
</dbReference>
<feature type="transmembrane region" description="Helical" evidence="7">
    <location>
        <begin position="265"/>
        <end position="288"/>
    </location>
</feature>
<reference evidence="11 12" key="1">
    <citation type="submission" date="2018-01" db="EMBL/GenBank/DDBJ databases">
        <title>The whole genome sequencing and assembly of Paenibacillus chitinolyticus KCCM 41400 strain.</title>
        <authorList>
            <person name="Kim J.-Y."/>
            <person name="Park M.-K."/>
            <person name="Lee Y.-J."/>
            <person name="Yi H."/>
            <person name="Bahn Y.-S."/>
            <person name="Kim J.F."/>
            <person name="Lee D.-W."/>
        </authorList>
    </citation>
    <scope>NUCLEOTIDE SEQUENCE [LARGE SCALE GENOMIC DNA]</scope>
    <source>
        <strain evidence="11 12">KCCM 41400</strain>
    </source>
</reference>
<keyword evidence="2 7" id="KW-0813">Transport</keyword>
<evidence type="ECO:0000313" key="13">
    <source>
        <dbReference type="Proteomes" id="UP001527202"/>
    </source>
</evidence>
<evidence type="ECO:0000256" key="2">
    <source>
        <dbReference type="ARBA" id="ARBA00022448"/>
    </source>
</evidence>
<dbReference type="Proteomes" id="UP000288943">
    <property type="component" value="Chromosome"/>
</dbReference>
<proteinExistence type="inferred from homology"/>
<feature type="transmembrane region" description="Helical" evidence="7">
    <location>
        <begin position="95"/>
        <end position="122"/>
    </location>
</feature>
<dbReference type="PANTHER" id="PTHR43744:SF12">
    <property type="entry name" value="ABC TRANSPORTER PERMEASE PROTEIN MG189-RELATED"/>
    <property type="match status" value="1"/>
</dbReference>
<reference evidence="10 13" key="2">
    <citation type="submission" date="2022-05" db="EMBL/GenBank/DDBJ databases">
        <title>Genome Sequencing of Bee-Associated Microbes.</title>
        <authorList>
            <person name="Dunlap C."/>
        </authorList>
    </citation>
    <scope>NUCLEOTIDE SEQUENCE [LARGE SCALE GENOMIC DNA]</scope>
    <source>
        <strain evidence="10 13">NRRL B-23120</strain>
    </source>
</reference>
<comment type="subcellular location">
    <subcellularLocation>
        <location evidence="1 7">Cell membrane</location>
        <topology evidence="1 7">Multi-pass membrane protein</topology>
    </subcellularLocation>
</comment>
<dbReference type="GeneID" id="95375084"/>
<evidence type="ECO:0000256" key="6">
    <source>
        <dbReference type="ARBA" id="ARBA00023136"/>
    </source>
</evidence>
<evidence type="ECO:0000256" key="4">
    <source>
        <dbReference type="ARBA" id="ARBA00022692"/>
    </source>
</evidence>
<dbReference type="SUPFAM" id="SSF161098">
    <property type="entry name" value="MetI-like"/>
    <property type="match status" value="1"/>
</dbReference>
<dbReference type="Gene3D" id="1.10.3720.10">
    <property type="entry name" value="MetI-like"/>
    <property type="match status" value="1"/>
</dbReference>
<dbReference type="KEGG" id="pchi:PC41400_09720"/>
<dbReference type="OrthoDB" id="9771544at2"/>
<evidence type="ECO:0000256" key="1">
    <source>
        <dbReference type="ARBA" id="ARBA00004651"/>
    </source>
</evidence>
<evidence type="ECO:0000256" key="8">
    <source>
        <dbReference type="SAM" id="MobiDB-lite"/>
    </source>
</evidence>
<keyword evidence="6 7" id="KW-0472">Membrane</keyword>
<evidence type="ECO:0000313" key="10">
    <source>
        <dbReference type="EMBL" id="MCY9595062.1"/>
    </source>
</evidence>
<feature type="region of interest" description="Disordered" evidence="8">
    <location>
        <begin position="1"/>
        <end position="23"/>
    </location>
</feature>
<keyword evidence="3" id="KW-1003">Cell membrane</keyword>
<sequence>METSTNLQGSGLNVLPDSPAGMPKNRRRRPLLVLRRTILPHAALSLLGLIFLFPFIWLLLTSLKNPSEIFQVPPAFFPEKWQWSNYGNAIGSIPFFLYMGNTLLLCAVNIAGQLFSAPLVAYSITKIPWRGRGIIFSLVVATMILPAQVQMIPVYIIFAKLGWINTFLPLTIGSFFGAPFYIFLLRQFMMGIPGELCEAAKMDGASELRTYGQIIVPLLKPPLMTIALFTFVGTYTDFMGPLIYLNDNTKWTITVGLQGFLQDHGAQWELLMAASAIFTIPMVVLYFFGQKYFMKAGSTLSGFK</sequence>
<gene>
    <name evidence="10" type="ORF">M5X16_04635</name>
    <name evidence="11" type="ORF">PC41400_09720</name>
</gene>
<evidence type="ECO:0000313" key="11">
    <source>
        <dbReference type="EMBL" id="QAV17928.1"/>
    </source>
</evidence>
<dbReference type="AlphaFoldDB" id="A0A410WU75"/>